<evidence type="ECO:0000259" key="5">
    <source>
        <dbReference type="Pfam" id="PF03015"/>
    </source>
</evidence>
<protein>
    <recommendedName>
        <fullName evidence="4">Fatty acyl-CoA reductase</fullName>
        <ecNumber evidence="4">1.2.1.84</ecNumber>
    </recommendedName>
</protein>
<dbReference type="GO" id="GO:0005777">
    <property type="term" value="C:peroxisome"/>
    <property type="evidence" value="ECO:0007669"/>
    <property type="project" value="TreeGrafter"/>
</dbReference>
<keyword evidence="4" id="KW-0472">Membrane</keyword>
<dbReference type="OrthoDB" id="6429268at2759"/>
<dbReference type="InterPro" id="IPR026055">
    <property type="entry name" value="FAR"/>
</dbReference>
<dbReference type="InterPro" id="IPR013120">
    <property type="entry name" value="FAR_NAD-bd"/>
</dbReference>
<dbReference type="PANTHER" id="PTHR11011:SF45">
    <property type="entry name" value="FATTY ACYL-COA REDUCTASE CG8306-RELATED"/>
    <property type="match status" value="1"/>
</dbReference>
<feature type="domain" description="Thioester reductase (TE)" evidence="6">
    <location>
        <begin position="25"/>
        <end position="295"/>
    </location>
</feature>
<dbReference type="InterPro" id="IPR036291">
    <property type="entry name" value="NAD(P)-bd_dom_sf"/>
</dbReference>
<dbReference type="EMBL" id="BMAW01080315">
    <property type="protein sequence ID" value="GFU19003.1"/>
    <property type="molecule type" value="Genomic_DNA"/>
</dbReference>
<evidence type="ECO:0000313" key="8">
    <source>
        <dbReference type="Proteomes" id="UP000887013"/>
    </source>
</evidence>
<dbReference type="Proteomes" id="UP000887013">
    <property type="component" value="Unassembled WGS sequence"/>
</dbReference>
<keyword evidence="2 4" id="KW-0444">Lipid biosynthesis</keyword>
<sequence>MSKSNQKCLENKSILEFYDGKSIFVTGAAGFLGVILLETFLRCFSGIQFIYILLRSKKGVSPEERKNELFKKPIFKELRENNPSAFSKVLVVNGDVSLPNMGMSEEDLLQVIENVTIVFHCAASISFMKPLKYLLVHNAGGVNNAIELCKKLRHCEVLVDTSTAYSNSNRRLKIEERVYRLPYPAQRFLEYARSGKDESLEQISSECKPDFPNSYVLSKCISENLILENASDIPTAIIRPSLISSTWKGPLPGYSEENSNPAQLLNGIGKGFIKVSSALPEATYEFIPVDVVANTHVIAAYSVATGRSPSPFVVNCTSYGSVPHPVTFKQLIPLYLKLVQRYPLPNTFRYSNHVWSGKNTVVKEIISLFEHYIPAVGFDLILTLKGKKPRLMSLYRYLDKVMMTSTYFMTRNWEYEIKNFRNLKNEVSPEETKMLYTDIGDLNFEEYANDLPKGAPYFDWRLDKMPKTKRLKLAKKFYHFTVYMQVVSIIILFWIFYSLCSLMANMSLTN</sequence>
<dbReference type="InterPro" id="IPR033640">
    <property type="entry name" value="FAR_C"/>
</dbReference>
<keyword evidence="4" id="KW-0521">NADP</keyword>
<dbReference type="CDD" id="cd05236">
    <property type="entry name" value="FAR-N_SDR_e"/>
    <property type="match status" value="1"/>
</dbReference>
<comment type="function">
    <text evidence="4">Catalyzes the reduction of fatty acyl-CoA to fatty alcohols.</text>
</comment>
<dbReference type="PANTHER" id="PTHR11011">
    <property type="entry name" value="MALE STERILITY PROTEIN 2-RELATED"/>
    <property type="match status" value="1"/>
</dbReference>
<dbReference type="EC" id="1.2.1.84" evidence="4"/>
<comment type="caution">
    <text evidence="7">The sequence shown here is derived from an EMBL/GenBank/DDBJ whole genome shotgun (WGS) entry which is preliminary data.</text>
</comment>
<keyword evidence="4" id="KW-0560">Oxidoreductase</keyword>
<dbReference type="CDD" id="cd09071">
    <property type="entry name" value="FAR_C"/>
    <property type="match status" value="1"/>
</dbReference>
<name>A0A8X6UGY5_NEPPI</name>
<reference evidence="7" key="1">
    <citation type="submission" date="2020-08" db="EMBL/GenBank/DDBJ databases">
        <title>Multicomponent nature underlies the extraordinary mechanical properties of spider dragline silk.</title>
        <authorList>
            <person name="Kono N."/>
            <person name="Nakamura H."/>
            <person name="Mori M."/>
            <person name="Yoshida Y."/>
            <person name="Ohtoshi R."/>
            <person name="Malay A.D."/>
            <person name="Moran D.A.P."/>
            <person name="Tomita M."/>
            <person name="Numata K."/>
            <person name="Arakawa K."/>
        </authorList>
    </citation>
    <scope>NUCLEOTIDE SEQUENCE</scope>
</reference>
<keyword evidence="3 4" id="KW-0443">Lipid metabolism</keyword>
<comment type="catalytic activity">
    <reaction evidence="4">
        <text>a long-chain fatty acyl-CoA + 2 NADPH + 2 H(+) = a long-chain primary fatty alcohol + 2 NADP(+) + CoA</text>
        <dbReference type="Rhea" id="RHEA:52716"/>
        <dbReference type="ChEBI" id="CHEBI:15378"/>
        <dbReference type="ChEBI" id="CHEBI:57287"/>
        <dbReference type="ChEBI" id="CHEBI:57783"/>
        <dbReference type="ChEBI" id="CHEBI:58349"/>
        <dbReference type="ChEBI" id="CHEBI:77396"/>
        <dbReference type="ChEBI" id="CHEBI:83139"/>
        <dbReference type="EC" id="1.2.1.84"/>
    </reaction>
</comment>
<comment type="similarity">
    <text evidence="1 4">Belongs to the fatty acyl-CoA reductase family.</text>
</comment>
<proteinExistence type="inferred from homology"/>
<dbReference type="GO" id="GO:0080019">
    <property type="term" value="F:alcohol-forming very long-chain fatty acyl-CoA reductase activity"/>
    <property type="evidence" value="ECO:0007669"/>
    <property type="project" value="InterPro"/>
</dbReference>
<feature type="transmembrane region" description="Helical" evidence="4">
    <location>
        <begin position="23"/>
        <end position="54"/>
    </location>
</feature>
<keyword evidence="8" id="KW-1185">Reference proteome</keyword>
<evidence type="ECO:0000256" key="4">
    <source>
        <dbReference type="RuleBase" id="RU363097"/>
    </source>
</evidence>
<gene>
    <name evidence="7" type="primary">far1</name>
    <name evidence="7" type="ORF">NPIL_640861</name>
</gene>
<dbReference type="GO" id="GO:0035336">
    <property type="term" value="P:long-chain fatty-acyl-CoA metabolic process"/>
    <property type="evidence" value="ECO:0007669"/>
    <property type="project" value="TreeGrafter"/>
</dbReference>
<keyword evidence="4" id="KW-0812">Transmembrane</keyword>
<evidence type="ECO:0000256" key="2">
    <source>
        <dbReference type="ARBA" id="ARBA00022516"/>
    </source>
</evidence>
<accession>A0A8X6UGY5</accession>
<feature type="domain" description="Fatty acyl-CoA reductase C-terminal" evidence="5">
    <location>
        <begin position="371"/>
        <end position="454"/>
    </location>
</feature>
<evidence type="ECO:0000259" key="6">
    <source>
        <dbReference type="Pfam" id="PF07993"/>
    </source>
</evidence>
<feature type="transmembrane region" description="Helical" evidence="4">
    <location>
        <begin position="477"/>
        <end position="497"/>
    </location>
</feature>
<evidence type="ECO:0000256" key="3">
    <source>
        <dbReference type="ARBA" id="ARBA00023098"/>
    </source>
</evidence>
<dbReference type="GO" id="GO:0102965">
    <property type="term" value="F:alcohol-forming long-chain fatty acyl-CoA reductase activity"/>
    <property type="evidence" value="ECO:0007669"/>
    <property type="project" value="UniProtKB-EC"/>
</dbReference>
<organism evidence="7 8">
    <name type="scientific">Nephila pilipes</name>
    <name type="common">Giant wood spider</name>
    <name type="synonym">Nephila maculata</name>
    <dbReference type="NCBI Taxonomy" id="299642"/>
    <lineage>
        <taxon>Eukaryota</taxon>
        <taxon>Metazoa</taxon>
        <taxon>Ecdysozoa</taxon>
        <taxon>Arthropoda</taxon>
        <taxon>Chelicerata</taxon>
        <taxon>Arachnida</taxon>
        <taxon>Araneae</taxon>
        <taxon>Araneomorphae</taxon>
        <taxon>Entelegynae</taxon>
        <taxon>Araneoidea</taxon>
        <taxon>Nephilidae</taxon>
        <taxon>Nephila</taxon>
    </lineage>
</organism>
<evidence type="ECO:0000313" key="7">
    <source>
        <dbReference type="EMBL" id="GFU19003.1"/>
    </source>
</evidence>
<dbReference type="Pfam" id="PF07993">
    <property type="entry name" value="NAD_binding_4"/>
    <property type="match status" value="1"/>
</dbReference>
<keyword evidence="4" id="KW-1133">Transmembrane helix</keyword>
<dbReference type="Gene3D" id="3.40.50.720">
    <property type="entry name" value="NAD(P)-binding Rossmann-like Domain"/>
    <property type="match status" value="1"/>
</dbReference>
<dbReference type="AlphaFoldDB" id="A0A8X6UGY5"/>
<evidence type="ECO:0000256" key="1">
    <source>
        <dbReference type="ARBA" id="ARBA00005928"/>
    </source>
</evidence>
<dbReference type="Pfam" id="PF03015">
    <property type="entry name" value="Sterile"/>
    <property type="match status" value="1"/>
</dbReference>
<dbReference type="SUPFAM" id="SSF51735">
    <property type="entry name" value="NAD(P)-binding Rossmann-fold domains"/>
    <property type="match status" value="1"/>
</dbReference>